<dbReference type="PRINTS" id="PR00081">
    <property type="entry name" value="GDHRDH"/>
</dbReference>
<accession>A0A932MQ02</accession>
<evidence type="ECO:0000256" key="1">
    <source>
        <dbReference type="ARBA" id="ARBA00006484"/>
    </source>
</evidence>
<dbReference type="Proteomes" id="UP000782312">
    <property type="component" value="Unassembled WGS sequence"/>
</dbReference>
<dbReference type="InterPro" id="IPR036291">
    <property type="entry name" value="NAD(P)-bd_dom_sf"/>
</dbReference>
<name>A0A932MQ02_UNCTE</name>
<evidence type="ECO:0000313" key="4">
    <source>
        <dbReference type="Proteomes" id="UP000782312"/>
    </source>
</evidence>
<proteinExistence type="inferred from homology"/>
<protein>
    <submittedName>
        <fullName evidence="3">SDR family oxidoreductase</fullName>
    </submittedName>
</protein>
<dbReference type="InterPro" id="IPR020904">
    <property type="entry name" value="Sc_DH/Rdtase_CS"/>
</dbReference>
<reference evidence="3" key="1">
    <citation type="submission" date="2020-07" db="EMBL/GenBank/DDBJ databases">
        <title>Huge and variable diversity of episymbiotic CPR bacteria and DPANN archaea in groundwater ecosystems.</title>
        <authorList>
            <person name="He C.Y."/>
            <person name="Keren R."/>
            <person name="Whittaker M."/>
            <person name="Farag I.F."/>
            <person name="Doudna J."/>
            <person name="Cate J.H.D."/>
            <person name="Banfield J.F."/>
        </authorList>
    </citation>
    <scope>NUCLEOTIDE SEQUENCE</scope>
    <source>
        <strain evidence="3">NC_groundwater_763_Ag_S-0.2um_68_21</strain>
    </source>
</reference>
<dbReference type="PANTHER" id="PTHR43639:SF1">
    <property type="entry name" value="SHORT-CHAIN DEHYDROGENASE_REDUCTASE FAMILY PROTEIN"/>
    <property type="match status" value="1"/>
</dbReference>
<keyword evidence="2" id="KW-0560">Oxidoreductase</keyword>
<dbReference type="AlphaFoldDB" id="A0A932MQ02"/>
<comment type="similarity">
    <text evidence="1">Belongs to the short-chain dehydrogenases/reductases (SDR) family.</text>
</comment>
<evidence type="ECO:0000256" key="2">
    <source>
        <dbReference type="ARBA" id="ARBA00023002"/>
    </source>
</evidence>
<comment type="caution">
    <text evidence="3">The sequence shown here is derived from an EMBL/GenBank/DDBJ whole genome shotgun (WGS) entry which is preliminary data.</text>
</comment>
<evidence type="ECO:0000313" key="3">
    <source>
        <dbReference type="EMBL" id="MBI3127631.1"/>
    </source>
</evidence>
<dbReference type="PANTHER" id="PTHR43639">
    <property type="entry name" value="OXIDOREDUCTASE, SHORT-CHAIN DEHYDROGENASE/REDUCTASE FAMILY (AFU_ORTHOLOGUE AFUA_5G02870)"/>
    <property type="match status" value="1"/>
</dbReference>
<dbReference type="PROSITE" id="PS00061">
    <property type="entry name" value="ADH_SHORT"/>
    <property type="match status" value="1"/>
</dbReference>
<organism evidence="3 4">
    <name type="scientific">Tectimicrobiota bacterium</name>
    <dbReference type="NCBI Taxonomy" id="2528274"/>
    <lineage>
        <taxon>Bacteria</taxon>
        <taxon>Pseudomonadati</taxon>
        <taxon>Nitrospinota/Tectimicrobiota group</taxon>
        <taxon>Candidatus Tectimicrobiota</taxon>
    </lineage>
</organism>
<sequence length="257" mass="26612">MDLMLQGKAAMISGGSRGLGYHIARGLAGEGCRVAVGARGEARLNEAVKELNAIREGSAVGFQGDITAPGVPEAFLKRTLEAFGGVDILVNNAGGARPGAVVDLTEEDWRAAFGTNLFHAVALSRLAIPEMRKRGGGSILNVASIYGREGGGSATYNASKAALIGFSKALAQQVAKDNIRVNAIAPGSILFPGGSWDRRVKEAPDGLKGFIDSDLPLGRFGRPEELAAAAVFMVSPRASLVHGACWAVDGGQSRSNI</sequence>
<dbReference type="Gene3D" id="3.40.50.720">
    <property type="entry name" value="NAD(P)-binding Rossmann-like Domain"/>
    <property type="match status" value="1"/>
</dbReference>
<dbReference type="PRINTS" id="PR00080">
    <property type="entry name" value="SDRFAMILY"/>
</dbReference>
<dbReference type="CDD" id="cd05233">
    <property type="entry name" value="SDR_c"/>
    <property type="match status" value="1"/>
</dbReference>
<dbReference type="InterPro" id="IPR002347">
    <property type="entry name" value="SDR_fam"/>
</dbReference>
<dbReference type="FunFam" id="3.40.50.720:FF:000084">
    <property type="entry name" value="Short-chain dehydrogenase reductase"/>
    <property type="match status" value="1"/>
</dbReference>
<dbReference type="SUPFAM" id="SSF51735">
    <property type="entry name" value="NAD(P)-binding Rossmann-fold domains"/>
    <property type="match status" value="1"/>
</dbReference>
<dbReference type="EMBL" id="JACPUR010000018">
    <property type="protein sequence ID" value="MBI3127631.1"/>
    <property type="molecule type" value="Genomic_DNA"/>
</dbReference>
<gene>
    <name evidence="3" type="ORF">HYZ11_08525</name>
</gene>
<dbReference type="GO" id="GO:0016491">
    <property type="term" value="F:oxidoreductase activity"/>
    <property type="evidence" value="ECO:0007669"/>
    <property type="project" value="UniProtKB-KW"/>
</dbReference>
<dbReference type="Pfam" id="PF13561">
    <property type="entry name" value="adh_short_C2"/>
    <property type="match status" value="1"/>
</dbReference>